<evidence type="ECO:0000313" key="2">
    <source>
        <dbReference type="EMBL" id="EAY28474.1"/>
    </source>
</evidence>
<organism evidence="2 3">
    <name type="scientific">Microscilla marina ATCC 23134</name>
    <dbReference type="NCBI Taxonomy" id="313606"/>
    <lineage>
        <taxon>Bacteria</taxon>
        <taxon>Pseudomonadati</taxon>
        <taxon>Bacteroidota</taxon>
        <taxon>Cytophagia</taxon>
        <taxon>Cytophagales</taxon>
        <taxon>Microscillaceae</taxon>
        <taxon>Microscilla</taxon>
    </lineage>
</organism>
<accession>A1ZMU4</accession>
<reference evidence="2 3" key="1">
    <citation type="submission" date="2007-01" db="EMBL/GenBank/DDBJ databases">
        <authorList>
            <person name="Haygood M."/>
            <person name="Podell S."/>
            <person name="Anderson C."/>
            <person name="Hopkinson B."/>
            <person name="Roe K."/>
            <person name="Barbeau K."/>
            <person name="Gaasterland T."/>
            <person name="Ferriera S."/>
            <person name="Johnson J."/>
            <person name="Kravitz S."/>
            <person name="Beeson K."/>
            <person name="Sutton G."/>
            <person name="Rogers Y.-H."/>
            <person name="Friedman R."/>
            <person name="Frazier M."/>
            <person name="Venter J.C."/>
        </authorList>
    </citation>
    <scope>NUCLEOTIDE SEQUENCE [LARGE SCALE GENOMIC DNA]</scope>
    <source>
        <strain evidence="2 3">ATCC 23134</strain>
    </source>
</reference>
<dbReference type="EMBL" id="AAWS01000016">
    <property type="protein sequence ID" value="EAY28474.1"/>
    <property type="molecule type" value="Genomic_DNA"/>
</dbReference>
<proteinExistence type="predicted"/>
<protein>
    <submittedName>
        <fullName evidence="2">Uncharacterized protein</fullName>
    </submittedName>
</protein>
<evidence type="ECO:0000256" key="1">
    <source>
        <dbReference type="SAM" id="SignalP"/>
    </source>
</evidence>
<name>A1ZMU4_MICM2</name>
<dbReference type="AlphaFoldDB" id="A1ZMU4"/>
<feature type="signal peptide" evidence="1">
    <location>
        <begin position="1"/>
        <end position="20"/>
    </location>
</feature>
<dbReference type="Proteomes" id="UP000004095">
    <property type="component" value="Unassembled WGS sequence"/>
</dbReference>
<gene>
    <name evidence="2" type="ORF">M23134_04037</name>
</gene>
<sequence length="189" mass="22055">MQKILITTCFALCLAGSAFGQSYIRTISFTKDGKKVQLHDDFKIYLVLEDSLKTTIIKPVIKNNSFINPRFEKGQRGTIIFRYKKYFMWFSTRLYSDQNDRFNFGVDYRPFNKKYSNDKKLRGVKYLTYLELSWCILSRRNKTPQKIPPPNTPTDRVAKCLPRSSPPWLGLVFAHISCPYPSKSPKKTS</sequence>
<comment type="caution">
    <text evidence="2">The sequence shown here is derived from an EMBL/GenBank/DDBJ whole genome shotgun (WGS) entry which is preliminary data.</text>
</comment>
<evidence type="ECO:0000313" key="3">
    <source>
        <dbReference type="Proteomes" id="UP000004095"/>
    </source>
</evidence>
<dbReference type="RefSeq" id="WP_002698230.1">
    <property type="nucleotide sequence ID" value="NZ_AAWS01000016.1"/>
</dbReference>
<keyword evidence="1" id="KW-0732">Signal</keyword>
<keyword evidence="3" id="KW-1185">Reference proteome</keyword>
<feature type="chain" id="PRO_5002641749" evidence="1">
    <location>
        <begin position="21"/>
        <end position="189"/>
    </location>
</feature>